<dbReference type="Gene3D" id="1.10.260.40">
    <property type="entry name" value="lambda repressor-like DNA-binding domains"/>
    <property type="match status" value="1"/>
</dbReference>
<comment type="caution">
    <text evidence="3">The sequence shown here is derived from an EMBL/GenBank/DDBJ whole genome shotgun (WGS) entry which is preliminary data.</text>
</comment>
<dbReference type="EMBL" id="MFTJ01000010">
    <property type="protein sequence ID" value="OGI66450.1"/>
    <property type="molecule type" value="Genomic_DNA"/>
</dbReference>
<evidence type="ECO:0000313" key="3">
    <source>
        <dbReference type="EMBL" id="OGI66450.1"/>
    </source>
</evidence>
<dbReference type="CDD" id="cd00093">
    <property type="entry name" value="HTH_XRE"/>
    <property type="match status" value="1"/>
</dbReference>
<reference evidence="3 4" key="1">
    <citation type="journal article" date="2016" name="Nat. Commun.">
        <title>Thousands of microbial genomes shed light on interconnected biogeochemical processes in an aquifer system.</title>
        <authorList>
            <person name="Anantharaman K."/>
            <person name="Brown C.T."/>
            <person name="Hug L.A."/>
            <person name="Sharon I."/>
            <person name="Castelle C.J."/>
            <person name="Probst A.J."/>
            <person name="Thomas B.C."/>
            <person name="Singh A."/>
            <person name="Wilkins M.J."/>
            <person name="Karaoz U."/>
            <person name="Brodie E.L."/>
            <person name="Williams K.H."/>
            <person name="Hubbard S.S."/>
            <person name="Banfield J.F."/>
        </authorList>
    </citation>
    <scope>NUCLEOTIDE SEQUENCE [LARGE SCALE GENOMIC DNA]</scope>
</reference>
<dbReference type="Proteomes" id="UP000178700">
    <property type="component" value="Unassembled WGS sequence"/>
</dbReference>
<gene>
    <name evidence="3" type="ORF">A2642_03195</name>
</gene>
<proteinExistence type="predicted"/>
<sequence length="104" mass="11927">MKKEQTKKVNAKSLPKFSIIHNELMKDLEFRKEYDALEPEYALINAIIEARIKKNISQKMLAKRLGTGQSAISRLESGTYNPTFKFAQKLAKALETDLTFTFSK</sequence>
<keyword evidence="1" id="KW-0238">DNA-binding</keyword>
<dbReference type="PROSITE" id="PS50943">
    <property type="entry name" value="HTH_CROC1"/>
    <property type="match status" value="1"/>
</dbReference>
<dbReference type="Pfam" id="PF01381">
    <property type="entry name" value="HTH_3"/>
    <property type="match status" value="1"/>
</dbReference>
<dbReference type="InterPro" id="IPR010982">
    <property type="entry name" value="Lambda_DNA-bd_dom_sf"/>
</dbReference>
<organism evidence="3 4">
    <name type="scientific">Candidatus Nomurabacteria bacterium RIFCSPHIGHO2_01_FULL_39_10</name>
    <dbReference type="NCBI Taxonomy" id="1801733"/>
    <lineage>
        <taxon>Bacteria</taxon>
        <taxon>Candidatus Nomuraibacteriota</taxon>
    </lineage>
</organism>
<evidence type="ECO:0000313" key="4">
    <source>
        <dbReference type="Proteomes" id="UP000178700"/>
    </source>
</evidence>
<protein>
    <recommendedName>
        <fullName evidence="2">HTH cro/C1-type domain-containing protein</fullName>
    </recommendedName>
</protein>
<name>A0A1F6V9W0_9BACT</name>
<dbReference type="SUPFAM" id="SSF47413">
    <property type="entry name" value="lambda repressor-like DNA-binding domains"/>
    <property type="match status" value="1"/>
</dbReference>
<dbReference type="GO" id="GO:0003677">
    <property type="term" value="F:DNA binding"/>
    <property type="evidence" value="ECO:0007669"/>
    <property type="project" value="UniProtKB-KW"/>
</dbReference>
<dbReference type="SMART" id="SM00530">
    <property type="entry name" value="HTH_XRE"/>
    <property type="match status" value="1"/>
</dbReference>
<evidence type="ECO:0000259" key="2">
    <source>
        <dbReference type="PROSITE" id="PS50943"/>
    </source>
</evidence>
<dbReference type="AlphaFoldDB" id="A0A1F6V9W0"/>
<feature type="domain" description="HTH cro/C1-type" evidence="2">
    <location>
        <begin position="47"/>
        <end position="102"/>
    </location>
</feature>
<dbReference type="InterPro" id="IPR001387">
    <property type="entry name" value="Cro/C1-type_HTH"/>
</dbReference>
<accession>A0A1F6V9W0</accession>
<dbReference type="PANTHER" id="PTHR46558:SF4">
    <property type="entry name" value="DNA-BIDING PHAGE PROTEIN"/>
    <property type="match status" value="1"/>
</dbReference>
<evidence type="ECO:0000256" key="1">
    <source>
        <dbReference type="ARBA" id="ARBA00023125"/>
    </source>
</evidence>
<dbReference type="PANTHER" id="PTHR46558">
    <property type="entry name" value="TRACRIPTIONAL REGULATORY PROTEIN-RELATED-RELATED"/>
    <property type="match status" value="1"/>
</dbReference>